<keyword evidence="2" id="KW-1185">Reference proteome</keyword>
<dbReference type="NCBIfam" id="TIGR00481">
    <property type="entry name" value="YbhB/YbcL family Raf kinase inhibitor-like protein"/>
    <property type="match status" value="1"/>
</dbReference>
<dbReference type="InterPro" id="IPR036610">
    <property type="entry name" value="PEBP-like_sf"/>
</dbReference>
<dbReference type="AlphaFoldDB" id="A0A0C1INA5"/>
<dbReference type="STRING" id="1349421.OI18_05670"/>
<sequence>MKNSAPASLAISSNAFREGEMIPIEYSCDGEHVNPPLNIAQIPEGTQTLAIIMDDPDAPKGTYDHWIVWNIPVFSSIPANTNPGISGVNSAGKTGYHGPCPPSGTHRYFFHVFALDSRLDILAGETRQVLEKAMENHIIGQGTLMGKYGK</sequence>
<evidence type="ECO:0000313" key="2">
    <source>
        <dbReference type="Proteomes" id="UP000031408"/>
    </source>
</evidence>
<protein>
    <submittedName>
        <fullName evidence="1">Phosphatidylethanolamine-binding protein</fullName>
    </submittedName>
</protein>
<dbReference type="RefSeq" id="WP_039137956.1">
    <property type="nucleotide sequence ID" value="NZ_JSVC01000005.1"/>
</dbReference>
<gene>
    <name evidence="1" type="ORF">OI18_05670</name>
</gene>
<dbReference type="InterPro" id="IPR005247">
    <property type="entry name" value="YbhB_YbcL/LppC-like"/>
</dbReference>
<dbReference type="PANTHER" id="PTHR30289:SF1">
    <property type="entry name" value="PEBP (PHOSPHATIDYLETHANOLAMINE-BINDING PROTEIN) FAMILY PROTEIN"/>
    <property type="match status" value="1"/>
</dbReference>
<name>A0A0C1INA5_9BACT</name>
<dbReference type="OrthoDB" id="9797506at2"/>
<reference evidence="1 2" key="1">
    <citation type="submission" date="2014-11" db="EMBL/GenBank/DDBJ databases">
        <title>Genome sequence of Flavihumibacter solisilvae 3-3.</title>
        <authorList>
            <person name="Zhou G."/>
            <person name="Li M."/>
            <person name="Wang G."/>
        </authorList>
    </citation>
    <scope>NUCLEOTIDE SEQUENCE [LARGE SCALE GENOMIC DNA]</scope>
    <source>
        <strain evidence="1 2">3-3</strain>
    </source>
</reference>
<accession>A0A0C1INA5</accession>
<dbReference type="Pfam" id="PF01161">
    <property type="entry name" value="PBP"/>
    <property type="match status" value="1"/>
</dbReference>
<proteinExistence type="predicted"/>
<evidence type="ECO:0000313" key="1">
    <source>
        <dbReference type="EMBL" id="KIC95715.1"/>
    </source>
</evidence>
<dbReference type="Gene3D" id="3.90.280.10">
    <property type="entry name" value="PEBP-like"/>
    <property type="match status" value="1"/>
</dbReference>
<dbReference type="SUPFAM" id="SSF49777">
    <property type="entry name" value="PEBP-like"/>
    <property type="match status" value="1"/>
</dbReference>
<dbReference type="CDD" id="cd00865">
    <property type="entry name" value="PEBP_bact_arch"/>
    <property type="match status" value="1"/>
</dbReference>
<organism evidence="1 2">
    <name type="scientific">Flavihumibacter solisilvae</name>
    <dbReference type="NCBI Taxonomy" id="1349421"/>
    <lineage>
        <taxon>Bacteria</taxon>
        <taxon>Pseudomonadati</taxon>
        <taxon>Bacteroidota</taxon>
        <taxon>Chitinophagia</taxon>
        <taxon>Chitinophagales</taxon>
        <taxon>Chitinophagaceae</taxon>
        <taxon>Flavihumibacter</taxon>
    </lineage>
</organism>
<dbReference type="Proteomes" id="UP000031408">
    <property type="component" value="Unassembled WGS sequence"/>
</dbReference>
<comment type="caution">
    <text evidence="1">The sequence shown here is derived from an EMBL/GenBank/DDBJ whole genome shotgun (WGS) entry which is preliminary data.</text>
</comment>
<dbReference type="EMBL" id="JSVC01000005">
    <property type="protein sequence ID" value="KIC95715.1"/>
    <property type="molecule type" value="Genomic_DNA"/>
</dbReference>
<dbReference type="PANTHER" id="PTHR30289">
    <property type="entry name" value="UNCHARACTERIZED PROTEIN YBCL-RELATED"/>
    <property type="match status" value="1"/>
</dbReference>
<dbReference type="InterPro" id="IPR008914">
    <property type="entry name" value="PEBP"/>
</dbReference>